<dbReference type="Proteomes" id="UP000694700">
    <property type="component" value="Unplaced"/>
</dbReference>
<evidence type="ECO:0000259" key="1">
    <source>
        <dbReference type="PROSITE" id="PS50835"/>
    </source>
</evidence>
<dbReference type="SMART" id="SM00409">
    <property type="entry name" value="IG"/>
    <property type="match status" value="1"/>
</dbReference>
<sequence length="156" mass="18022">ANKQYIWRHTPRPFLFGTQLNIRVKAGESIALYCDCVIPFGSHIAWWRNCSHENQPSLLIEAENLFTGMFPRFSFVYNSSSYTYDLHITNVSVSDEGLYYCAMKERKVHDLHSIISSEYQYGNRSTHLSCVSGVCSPLLSPLLHLCVLFLSEENYW</sequence>
<evidence type="ECO:0000313" key="2">
    <source>
        <dbReference type="Ensembl" id="ENSCCRP00015085400.1"/>
    </source>
</evidence>
<dbReference type="InterPro" id="IPR013106">
    <property type="entry name" value="Ig_V-set"/>
</dbReference>
<feature type="domain" description="Ig-like" evidence="1">
    <location>
        <begin position="13"/>
        <end position="101"/>
    </location>
</feature>
<dbReference type="PROSITE" id="PS50835">
    <property type="entry name" value="IG_LIKE"/>
    <property type="match status" value="1"/>
</dbReference>
<accession>A0A8C1XV67</accession>
<proteinExistence type="predicted"/>
<dbReference type="Ensembl" id="ENSCCRT00015088174.1">
    <property type="protein sequence ID" value="ENSCCRP00015085400.1"/>
    <property type="gene ID" value="ENSCCRG00015034452.1"/>
</dbReference>
<name>A0A8C1XV67_CYPCA</name>
<dbReference type="InterPro" id="IPR007110">
    <property type="entry name" value="Ig-like_dom"/>
</dbReference>
<dbReference type="AlphaFoldDB" id="A0A8C1XV67"/>
<dbReference type="InterPro" id="IPR036179">
    <property type="entry name" value="Ig-like_dom_sf"/>
</dbReference>
<protein>
    <recommendedName>
        <fullName evidence="1">Ig-like domain-containing protein</fullName>
    </recommendedName>
</protein>
<dbReference type="Pfam" id="PF07686">
    <property type="entry name" value="V-set"/>
    <property type="match status" value="1"/>
</dbReference>
<dbReference type="InterPro" id="IPR003599">
    <property type="entry name" value="Ig_sub"/>
</dbReference>
<dbReference type="SUPFAM" id="SSF48726">
    <property type="entry name" value="Immunoglobulin"/>
    <property type="match status" value="1"/>
</dbReference>
<organism evidence="2 3">
    <name type="scientific">Cyprinus carpio</name>
    <name type="common">Common carp</name>
    <dbReference type="NCBI Taxonomy" id="7962"/>
    <lineage>
        <taxon>Eukaryota</taxon>
        <taxon>Metazoa</taxon>
        <taxon>Chordata</taxon>
        <taxon>Craniata</taxon>
        <taxon>Vertebrata</taxon>
        <taxon>Euteleostomi</taxon>
        <taxon>Actinopterygii</taxon>
        <taxon>Neopterygii</taxon>
        <taxon>Teleostei</taxon>
        <taxon>Ostariophysi</taxon>
        <taxon>Cypriniformes</taxon>
        <taxon>Cyprinidae</taxon>
        <taxon>Cyprininae</taxon>
        <taxon>Cyprinus</taxon>
    </lineage>
</organism>
<dbReference type="Gene3D" id="2.60.40.10">
    <property type="entry name" value="Immunoglobulins"/>
    <property type="match status" value="1"/>
</dbReference>
<reference evidence="2" key="1">
    <citation type="submission" date="2025-08" db="UniProtKB">
        <authorList>
            <consortium name="Ensembl"/>
        </authorList>
    </citation>
    <scope>IDENTIFICATION</scope>
</reference>
<evidence type="ECO:0000313" key="3">
    <source>
        <dbReference type="Proteomes" id="UP000694700"/>
    </source>
</evidence>
<dbReference type="InterPro" id="IPR013783">
    <property type="entry name" value="Ig-like_fold"/>
</dbReference>